<dbReference type="EMBL" id="CAJGYO010000012">
    <property type="protein sequence ID" value="CAD6262558.1"/>
    <property type="molecule type" value="Genomic_DNA"/>
</dbReference>
<dbReference type="Proteomes" id="UP000604825">
    <property type="component" value="Unassembled WGS sequence"/>
</dbReference>
<keyword evidence="4" id="KW-1185">Reference proteome</keyword>
<evidence type="ECO:0000256" key="2">
    <source>
        <dbReference type="SAM" id="Phobius"/>
    </source>
</evidence>
<dbReference type="AlphaFoldDB" id="A0A811R133"/>
<evidence type="ECO:0000313" key="4">
    <source>
        <dbReference type="Proteomes" id="UP000604825"/>
    </source>
</evidence>
<reference evidence="3" key="1">
    <citation type="submission" date="2020-10" db="EMBL/GenBank/DDBJ databases">
        <authorList>
            <person name="Han B."/>
            <person name="Lu T."/>
            <person name="Zhao Q."/>
            <person name="Huang X."/>
            <person name="Zhao Y."/>
        </authorList>
    </citation>
    <scope>NUCLEOTIDE SEQUENCE</scope>
</reference>
<feature type="compositionally biased region" description="Basic residues" evidence="1">
    <location>
        <begin position="185"/>
        <end position="204"/>
    </location>
</feature>
<feature type="compositionally biased region" description="Low complexity" evidence="1">
    <location>
        <begin position="160"/>
        <end position="184"/>
    </location>
</feature>
<evidence type="ECO:0000256" key="1">
    <source>
        <dbReference type="SAM" id="MobiDB-lite"/>
    </source>
</evidence>
<name>A0A811R133_9POAL</name>
<evidence type="ECO:0000313" key="3">
    <source>
        <dbReference type="EMBL" id="CAD6262558.1"/>
    </source>
</evidence>
<keyword evidence="2" id="KW-0812">Transmembrane</keyword>
<feature type="region of interest" description="Disordered" evidence="1">
    <location>
        <begin position="85"/>
        <end position="119"/>
    </location>
</feature>
<proteinExistence type="predicted"/>
<feature type="transmembrane region" description="Helical" evidence="2">
    <location>
        <begin position="28"/>
        <end position="49"/>
    </location>
</feature>
<keyword evidence="2" id="KW-1133">Transmembrane helix</keyword>
<accession>A0A811R133</accession>
<keyword evidence="2" id="KW-0472">Membrane</keyword>
<organism evidence="3 4">
    <name type="scientific">Miscanthus lutarioriparius</name>
    <dbReference type="NCBI Taxonomy" id="422564"/>
    <lineage>
        <taxon>Eukaryota</taxon>
        <taxon>Viridiplantae</taxon>
        <taxon>Streptophyta</taxon>
        <taxon>Embryophyta</taxon>
        <taxon>Tracheophyta</taxon>
        <taxon>Spermatophyta</taxon>
        <taxon>Magnoliopsida</taxon>
        <taxon>Liliopsida</taxon>
        <taxon>Poales</taxon>
        <taxon>Poaceae</taxon>
        <taxon>PACMAD clade</taxon>
        <taxon>Panicoideae</taxon>
        <taxon>Andropogonodae</taxon>
        <taxon>Andropogoneae</taxon>
        <taxon>Saccharinae</taxon>
        <taxon>Miscanthus</taxon>
    </lineage>
</organism>
<comment type="caution">
    <text evidence="3">The sequence shown here is derived from an EMBL/GenBank/DDBJ whole genome shotgun (WGS) entry which is preliminary data.</text>
</comment>
<sequence>MHGVARKLMWGSSPVGAAGSDRPDDHDVVIVLASLLCALITVLGIGLVARCACGRGRAQAAANRGVKKSVLRKIPTVPYVAPASAAGGDAAESGGAGGGGGGGVRHLPGGVRGGRVHARAAPVRPRLPRRLHRQVAAGPLVLPFLPPDPVPSSCLPASGAAAAARGPRTGTTLGGSPPTTAPCRRSWRRRQRNRPIRKRSNPFG</sequence>
<gene>
    <name evidence="3" type="ORF">NCGR_LOCUS45896</name>
</gene>
<feature type="compositionally biased region" description="Gly residues" evidence="1">
    <location>
        <begin position="94"/>
        <end position="104"/>
    </location>
</feature>
<feature type="region of interest" description="Disordered" evidence="1">
    <location>
        <begin position="160"/>
        <end position="204"/>
    </location>
</feature>
<protein>
    <submittedName>
        <fullName evidence="3">Uncharacterized protein</fullName>
    </submittedName>
</protein>